<evidence type="ECO:0000256" key="2">
    <source>
        <dbReference type="SAM" id="Phobius"/>
    </source>
</evidence>
<dbReference type="PANTHER" id="PTHR30576:SF10">
    <property type="entry name" value="SLL5057 PROTEIN"/>
    <property type="match status" value="1"/>
</dbReference>
<accession>A0A1E5KSF0</accession>
<comment type="similarity">
    <text evidence="1">Belongs to the bacterial sugar transferase family.</text>
</comment>
<dbReference type="InterPro" id="IPR003362">
    <property type="entry name" value="Bact_transf"/>
</dbReference>
<dbReference type="OrthoDB" id="9808602at2"/>
<dbReference type="GO" id="GO:0016780">
    <property type="term" value="F:phosphotransferase activity, for other substituted phosphate groups"/>
    <property type="evidence" value="ECO:0007669"/>
    <property type="project" value="TreeGrafter"/>
</dbReference>
<dbReference type="Pfam" id="PF02397">
    <property type="entry name" value="Bac_transf"/>
    <property type="match status" value="1"/>
</dbReference>
<feature type="transmembrane region" description="Helical" evidence="2">
    <location>
        <begin position="12"/>
        <end position="35"/>
    </location>
</feature>
<proteinExistence type="inferred from homology"/>
<name>A0A1E5KSF0_9ENTE</name>
<reference evidence="4 5" key="1">
    <citation type="submission" date="2016-09" db="EMBL/GenBank/DDBJ databases">
        <authorList>
            <person name="Capua I."/>
            <person name="De Benedictis P."/>
            <person name="Joannis T."/>
            <person name="Lombin L.H."/>
            <person name="Cattoli G."/>
        </authorList>
    </citation>
    <scope>NUCLEOTIDE SEQUENCE [LARGE SCALE GENOMIC DNA]</scope>
    <source>
        <strain evidence="4 5">LMG 25899</strain>
    </source>
</reference>
<evidence type="ECO:0000313" key="4">
    <source>
        <dbReference type="EMBL" id="OEH80786.1"/>
    </source>
</evidence>
<keyword evidence="2" id="KW-1133">Transmembrane helix</keyword>
<comment type="caution">
    <text evidence="4">The sequence shown here is derived from an EMBL/GenBank/DDBJ whole genome shotgun (WGS) entry which is preliminary data.</text>
</comment>
<keyword evidence="5" id="KW-1185">Reference proteome</keyword>
<evidence type="ECO:0000259" key="3">
    <source>
        <dbReference type="Pfam" id="PF02397"/>
    </source>
</evidence>
<organism evidence="4 5">
    <name type="scientific">Enterococcus rivorum</name>
    <dbReference type="NCBI Taxonomy" id="762845"/>
    <lineage>
        <taxon>Bacteria</taxon>
        <taxon>Bacillati</taxon>
        <taxon>Bacillota</taxon>
        <taxon>Bacilli</taxon>
        <taxon>Lactobacillales</taxon>
        <taxon>Enterococcaceae</taxon>
        <taxon>Enterococcus</taxon>
    </lineage>
</organism>
<protein>
    <submittedName>
        <fullName evidence="4">Multidrug MFS transporter</fullName>
    </submittedName>
</protein>
<evidence type="ECO:0000256" key="1">
    <source>
        <dbReference type="ARBA" id="ARBA00006464"/>
    </source>
</evidence>
<dbReference type="Proteomes" id="UP000095256">
    <property type="component" value="Unassembled WGS sequence"/>
</dbReference>
<dbReference type="RefSeq" id="WP_069700304.1">
    <property type="nucleotide sequence ID" value="NZ_JAGGMA010000001.1"/>
</dbReference>
<feature type="domain" description="Bacterial sugar transferase" evidence="3">
    <location>
        <begin position="10"/>
        <end position="196"/>
    </location>
</feature>
<keyword evidence="2" id="KW-0812">Transmembrane</keyword>
<dbReference type="EMBL" id="MIEK01000081">
    <property type="protein sequence ID" value="OEH80786.1"/>
    <property type="molecule type" value="Genomic_DNA"/>
</dbReference>
<keyword evidence="2" id="KW-0472">Membrane</keyword>
<dbReference type="PANTHER" id="PTHR30576">
    <property type="entry name" value="COLANIC BIOSYNTHESIS UDP-GLUCOSE LIPID CARRIER TRANSFERASE"/>
    <property type="match status" value="1"/>
</dbReference>
<dbReference type="STRING" id="762845.BCR26_07240"/>
<dbReference type="AlphaFoldDB" id="A0A1E5KSF0"/>
<evidence type="ECO:0000313" key="5">
    <source>
        <dbReference type="Proteomes" id="UP000095256"/>
    </source>
</evidence>
<sequence>MNQNKEYIFRIFDLFFGTILLLVLFPIILICIVSIKLAEPTEPVFFKQKRVGKNGRYFWMYKLRTMHSNSEKKLEELTSENEMSGPLFKIRNDPRVTSVGKILRKYSLDELPQLVNVLKGEMGIVGPRPPLIAEYNAYTTIEKQRLTINPGCTGPWQVSGRNNVDFHEMVQLDLKYICERSIALNVVIILKTIRRMTVDADGC</sequence>
<gene>
    <name evidence="4" type="ORF">BCR26_07240</name>
</gene>